<feature type="compositionally biased region" description="Low complexity" evidence="1">
    <location>
        <begin position="188"/>
        <end position="203"/>
    </location>
</feature>
<evidence type="ECO:0000256" key="1">
    <source>
        <dbReference type="SAM" id="MobiDB-lite"/>
    </source>
</evidence>
<dbReference type="GO" id="GO:0016787">
    <property type="term" value="F:hydrolase activity"/>
    <property type="evidence" value="ECO:0007669"/>
    <property type="project" value="UniProtKB-KW"/>
</dbReference>
<dbReference type="SUPFAM" id="SSF53474">
    <property type="entry name" value="alpha/beta-Hydrolases"/>
    <property type="match status" value="1"/>
</dbReference>
<organism evidence="3 4">
    <name type="scientific">Hyphodiscus hymeniophilus</name>
    <dbReference type="NCBI Taxonomy" id="353542"/>
    <lineage>
        <taxon>Eukaryota</taxon>
        <taxon>Fungi</taxon>
        <taxon>Dikarya</taxon>
        <taxon>Ascomycota</taxon>
        <taxon>Pezizomycotina</taxon>
        <taxon>Leotiomycetes</taxon>
        <taxon>Helotiales</taxon>
        <taxon>Hyphodiscaceae</taxon>
        <taxon>Hyphodiscus</taxon>
    </lineage>
</organism>
<dbReference type="PANTHER" id="PTHR23024">
    <property type="entry name" value="ARYLACETAMIDE DEACETYLASE"/>
    <property type="match status" value="1"/>
</dbReference>
<keyword evidence="3" id="KW-0378">Hydrolase</keyword>
<dbReference type="Proteomes" id="UP000785200">
    <property type="component" value="Unassembled WGS sequence"/>
</dbReference>
<protein>
    <submittedName>
        <fullName evidence="3">AB hydrolase superfamily</fullName>
    </submittedName>
</protein>
<dbReference type="PANTHER" id="PTHR23024:SF600">
    <property type="entry name" value="PUTATIVE (AFU_ORTHOLOGUE AFUA_1G02580)-RELATED"/>
    <property type="match status" value="1"/>
</dbReference>
<evidence type="ECO:0000259" key="2">
    <source>
        <dbReference type="Pfam" id="PF07859"/>
    </source>
</evidence>
<dbReference type="Gene3D" id="3.40.50.1820">
    <property type="entry name" value="alpha/beta hydrolase"/>
    <property type="match status" value="2"/>
</dbReference>
<feature type="domain" description="Alpha/beta hydrolase fold-3" evidence="2">
    <location>
        <begin position="53"/>
        <end position="148"/>
    </location>
</feature>
<accession>A0A9P7AWW6</accession>
<dbReference type="Pfam" id="PF07859">
    <property type="entry name" value="Abhydrolase_3"/>
    <property type="match status" value="2"/>
</dbReference>
<comment type="caution">
    <text evidence="3">The sequence shown here is derived from an EMBL/GenBank/DDBJ whole genome shotgun (WGS) entry which is preliminary data.</text>
</comment>
<feature type="domain" description="Alpha/beta hydrolase fold-3" evidence="2">
    <location>
        <begin position="232"/>
        <end position="350"/>
    </location>
</feature>
<sequence>MKFHHFADPKPPRPNFKIVVSSRLSPRGGRFKLIFYVPDSYLETPDDYRYPVVVNFHGGGFTLGTGTDDARWASTVTNVTGAVFVSVEYRLAPEYPFSTGVEDGTDALIYLASHAEELRLDPRRIALSGFSAGGNFAFTVPLMLYDLQKDVGKRTLMDSQKENQPQSRPPSAHTSSTRHLVPNPQDPSHPSSSTLSLPHPTLSRSKSTNSSVFKLTDLEPTALEVSQTIPDLTIVAIVSFYPPTDFRQSREEKRLTNPAPEKNLPPMLANLFDASYLQPKSSIDLSDPYLSPAAADDSLLAAAYPENIILYTCEYDMLNAEGVAFGERLSSPAVGKTLHGGLIKGVPHAFDKKPNPVSFPKAADRCYSEACSELICAFGGRSSVEERRQLEQSHDVHRFEQEEEGDIVLDEDDRLMTERHRSLAVGTPADRAKILEAVKNERQPNLIKKLKGSDSNGGAESPPPPTFMVTEPSDA</sequence>
<evidence type="ECO:0000313" key="3">
    <source>
        <dbReference type="EMBL" id="KAG0649018.1"/>
    </source>
</evidence>
<evidence type="ECO:0000313" key="4">
    <source>
        <dbReference type="Proteomes" id="UP000785200"/>
    </source>
</evidence>
<keyword evidence="4" id="KW-1185">Reference proteome</keyword>
<dbReference type="AlphaFoldDB" id="A0A9P7AWW6"/>
<dbReference type="InterPro" id="IPR050466">
    <property type="entry name" value="Carboxylest/Gibb_receptor"/>
</dbReference>
<dbReference type="OrthoDB" id="433474at2759"/>
<name>A0A9P7AWW6_9HELO</name>
<dbReference type="InterPro" id="IPR013094">
    <property type="entry name" value="AB_hydrolase_3"/>
</dbReference>
<gene>
    <name evidence="3" type="ORF">D0Z07_5022</name>
</gene>
<feature type="region of interest" description="Disordered" evidence="1">
    <location>
        <begin position="445"/>
        <end position="475"/>
    </location>
</feature>
<reference evidence="3" key="1">
    <citation type="submission" date="2019-07" db="EMBL/GenBank/DDBJ databases">
        <title>Hyphodiscus hymeniophilus genome sequencing and assembly.</title>
        <authorList>
            <person name="Kramer G."/>
            <person name="Nodwell J."/>
        </authorList>
    </citation>
    <scope>NUCLEOTIDE SEQUENCE</scope>
    <source>
        <strain evidence="3">ATCC 34498</strain>
    </source>
</reference>
<feature type="region of interest" description="Disordered" evidence="1">
    <location>
        <begin position="158"/>
        <end position="210"/>
    </location>
</feature>
<dbReference type="EMBL" id="VNKQ01000009">
    <property type="protein sequence ID" value="KAG0649018.1"/>
    <property type="molecule type" value="Genomic_DNA"/>
</dbReference>
<proteinExistence type="predicted"/>
<dbReference type="InterPro" id="IPR029058">
    <property type="entry name" value="AB_hydrolase_fold"/>
</dbReference>